<sequence length="785" mass="89543">MSKPKVKKTRAGLSVHLFGTVTDLDPEIINVLPTYQQVMLCYESVRIQLKGEGSKEPPLNTIANIVAEKIKIIWQRASLPILTHKRIVDMILSYHAKYKNIIKPFKSRDTPFLSKKLETFKNSAQKLFDICSCKCSTFQSCKCPKEKKVSEIEWPFIIDQRNDRKMLIGPVDRVITKKLQKKLERQAKNLKPPVKGVDTDMSVCCHQRKIESPQPSTSGIQISTSDDSDADFECPKSLKPKRPKIDKLSSQMRVPLTHTAKVADLTGVSSRVVAKITTAVLEDMNIVSASNTSKVIDKNKVRREIKRNRKQLTEKSFCDNKRIKGLYFDGRKDQTLEYVAGKRIVKPEEHIALVEEPNSQYFGHLSLFPSVKAVDLSNGIIRFLSDLNIDTQELQVIGCNGTNVNTGWKGGAIRYIEVALNKPLQWSICLLHSNELPLRHLLQNLDGHTKGPYSFSGPIGKLLNDCELKSVENFQIIYTELPEIEKNDLSMDQKYLFDICKAIKSGTCCESVAKRNPGKISHSRWLTTANRILRLYISTINPSENFQILVEFIMKVYAPMWFKIKSKPFIQDGARHLWDAIRLSRPFPDHVKVIVYKVFEGNAYFGHPENILIAMMTDERQHIRQLAVKKILKIRKNLIQSESIRIFKIPKLNFSADDYIDLIDWSQTNISEPPLTMSMTEDDLNKLLQTGEKFQLDKFPCHTQAVERMVKIITDASTTVCGQESREVDRLQDPDYTVGSKNAKKRLYHTAFVASSESSKDSEEENIQAKVKTTKKQLRVMALIQ</sequence>
<feature type="region of interest" description="Disordered" evidence="1">
    <location>
        <begin position="211"/>
        <end position="236"/>
    </location>
</feature>
<evidence type="ECO:0000313" key="2">
    <source>
        <dbReference type="EMBL" id="CAH0562813.1"/>
    </source>
</evidence>
<dbReference type="OrthoDB" id="6766867at2759"/>
<accession>A0A9P0FM19</accession>
<name>A0A9P0FM19_BRAAE</name>
<dbReference type="PANTHER" id="PTHR46409:SF1">
    <property type="entry name" value="HTH PSQ-TYPE DOMAIN-CONTAINING PROTEIN"/>
    <property type="match status" value="1"/>
</dbReference>
<reference evidence="2" key="1">
    <citation type="submission" date="2021-12" db="EMBL/GenBank/DDBJ databases">
        <authorList>
            <person name="King R."/>
        </authorList>
    </citation>
    <scope>NUCLEOTIDE SEQUENCE</scope>
</reference>
<proteinExistence type="predicted"/>
<protein>
    <submittedName>
        <fullName evidence="2">Uncharacterized protein</fullName>
    </submittedName>
</protein>
<keyword evidence="3" id="KW-1185">Reference proteome</keyword>
<evidence type="ECO:0000256" key="1">
    <source>
        <dbReference type="SAM" id="MobiDB-lite"/>
    </source>
</evidence>
<dbReference type="AlphaFoldDB" id="A0A9P0FM19"/>
<gene>
    <name evidence="2" type="ORF">MELIAE_LOCUS11833</name>
</gene>
<organism evidence="2 3">
    <name type="scientific">Brassicogethes aeneus</name>
    <name type="common">Rape pollen beetle</name>
    <name type="synonym">Meligethes aeneus</name>
    <dbReference type="NCBI Taxonomy" id="1431903"/>
    <lineage>
        <taxon>Eukaryota</taxon>
        <taxon>Metazoa</taxon>
        <taxon>Ecdysozoa</taxon>
        <taxon>Arthropoda</taxon>
        <taxon>Hexapoda</taxon>
        <taxon>Insecta</taxon>
        <taxon>Pterygota</taxon>
        <taxon>Neoptera</taxon>
        <taxon>Endopterygota</taxon>
        <taxon>Coleoptera</taxon>
        <taxon>Polyphaga</taxon>
        <taxon>Cucujiformia</taxon>
        <taxon>Nitidulidae</taxon>
        <taxon>Meligethinae</taxon>
        <taxon>Brassicogethes</taxon>
    </lineage>
</organism>
<dbReference type="EMBL" id="OV121139">
    <property type="protein sequence ID" value="CAH0562813.1"/>
    <property type="molecule type" value="Genomic_DNA"/>
</dbReference>
<feature type="compositionally biased region" description="Polar residues" evidence="1">
    <location>
        <begin position="213"/>
        <end position="225"/>
    </location>
</feature>
<dbReference type="PANTHER" id="PTHR46409">
    <property type="entry name" value="HTH PSQ-TYPE DOMAIN-CONTAINING PROTEIN"/>
    <property type="match status" value="1"/>
</dbReference>
<dbReference type="Proteomes" id="UP001154078">
    <property type="component" value="Chromosome 8"/>
</dbReference>
<evidence type="ECO:0000313" key="3">
    <source>
        <dbReference type="Proteomes" id="UP001154078"/>
    </source>
</evidence>